<feature type="transmembrane region" description="Helical" evidence="1">
    <location>
        <begin position="12"/>
        <end position="30"/>
    </location>
</feature>
<accession>A0ABV8PZ38</accession>
<evidence type="ECO:0000313" key="2">
    <source>
        <dbReference type="EMBL" id="MFC4232306.1"/>
    </source>
</evidence>
<name>A0ABV8PZ38_9BACT</name>
<comment type="caution">
    <text evidence="2">The sequence shown here is derived from an EMBL/GenBank/DDBJ whole genome shotgun (WGS) entry which is preliminary data.</text>
</comment>
<evidence type="ECO:0000256" key="1">
    <source>
        <dbReference type="SAM" id="Phobius"/>
    </source>
</evidence>
<keyword evidence="1" id="KW-1133">Transmembrane helix</keyword>
<sequence length="64" mass="6978">MKKSPSTKTIALLLGFVTGFIFLLTMFIALGVAIESIFIISIFFTVIITAIAMLLSNSKPKIIQ</sequence>
<keyword evidence="1" id="KW-0472">Membrane</keyword>
<protein>
    <submittedName>
        <fullName evidence="2">Uncharacterized protein</fullName>
    </submittedName>
</protein>
<gene>
    <name evidence="2" type="ORF">ACFOW1_10415</name>
</gene>
<feature type="transmembrane region" description="Helical" evidence="1">
    <location>
        <begin position="36"/>
        <end position="55"/>
    </location>
</feature>
<evidence type="ECO:0000313" key="3">
    <source>
        <dbReference type="Proteomes" id="UP001595906"/>
    </source>
</evidence>
<dbReference type="Proteomes" id="UP001595906">
    <property type="component" value="Unassembled WGS sequence"/>
</dbReference>
<dbReference type="RefSeq" id="WP_379014105.1">
    <property type="nucleotide sequence ID" value="NZ_JBHSDC010000022.1"/>
</dbReference>
<keyword evidence="3" id="KW-1185">Reference proteome</keyword>
<organism evidence="2 3">
    <name type="scientific">Parasediminibacterium paludis</name>
    <dbReference type="NCBI Taxonomy" id="908966"/>
    <lineage>
        <taxon>Bacteria</taxon>
        <taxon>Pseudomonadati</taxon>
        <taxon>Bacteroidota</taxon>
        <taxon>Chitinophagia</taxon>
        <taxon>Chitinophagales</taxon>
        <taxon>Chitinophagaceae</taxon>
        <taxon>Parasediminibacterium</taxon>
    </lineage>
</organism>
<proteinExistence type="predicted"/>
<keyword evidence="1" id="KW-0812">Transmembrane</keyword>
<dbReference type="EMBL" id="JBHSDC010000022">
    <property type="protein sequence ID" value="MFC4232306.1"/>
    <property type="molecule type" value="Genomic_DNA"/>
</dbReference>
<reference evidence="3" key="1">
    <citation type="journal article" date="2019" name="Int. J. Syst. Evol. Microbiol.">
        <title>The Global Catalogue of Microorganisms (GCM) 10K type strain sequencing project: providing services to taxonomists for standard genome sequencing and annotation.</title>
        <authorList>
            <consortium name="The Broad Institute Genomics Platform"/>
            <consortium name="The Broad Institute Genome Sequencing Center for Infectious Disease"/>
            <person name="Wu L."/>
            <person name="Ma J."/>
        </authorList>
    </citation>
    <scope>NUCLEOTIDE SEQUENCE [LARGE SCALE GENOMIC DNA]</scope>
    <source>
        <strain evidence="3">CECT 8010</strain>
    </source>
</reference>